<dbReference type="SMART" id="SM01012">
    <property type="entry name" value="ANTAR"/>
    <property type="match status" value="1"/>
</dbReference>
<evidence type="ECO:0000256" key="3">
    <source>
        <dbReference type="ARBA" id="ARBA00023015"/>
    </source>
</evidence>
<dbReference type="SUPFAM" id="SSF52172">
    <property type="entry name" value="CheY-like"/>
    <property type="match status" value="1"/>
</dbReference>
<organism evidence="6 7">
    <name type="scientific">Kribbella orskensis</name>
    <dbReference type="NCBI Taxonomy" id="2512216"/>
    <lineage>
        <taxon>Bacteria</taxon>
        <taxon>Bacillati</taxon>
        <taxon>Actinomycetota</taxon>
        <taxon>Actinomycetes</taxon>
        <taxon>Propionibacteriales</taxon>
        <taxon>Kribbellaceae</taxon>
        <taxon>Kribbella</taxon>
    </lineage>
</organism>
<feature type="domain" description="ANTAR" evidence="5">
    <location>
        <begin position="160"/>
        <end position="221"/>
    </location>
</feature>
<dbReference type="InterPro" id="IPR012074">
    <property type="entry name" value="GAF_ANTAR"/>
</dbReference>
<dbReference type="RefSeq" id="WP_132189270.1">
    <property type="nucleotide sequence ID" value="NZ_SLWM01000005.1"/>
</dbReference>
<dbReference type="PIRSF" id="PIRSF036625">
    <property type="entry name" value="GAF_ANTAR"/>
    <property type="match status" value="1"/>
</dbReference>
<dbReference type="PROSITE" id="PS50921">
    <property type="entry name" value="ANTAR"/>
    <property type="match status" value="1"/>
</dbReference>
<dbReference type="Gene3D" id="3.30.450.40">
    <property type="match status" value="1"/>
</dbReference>
<gene>
    <name evidence="6" type="ORF">EV644_105389</name>
</gene>
<evidence type="ECO:0000256" key="1">
    <source>
        <dbReference type="ARBA" id="ARBA00022679"/>
    </source>
</evidence>
<keyword evidence="2" id="KW-0418">Kinase</keyword>
<dbReference type="EMBL" id="SLWM01000005">
    <property type="protein sequence ID" value="TCO24355.1"/>
    <property type="molecule type" value="Genomic_DNA"/>
</dbReference>
<dbReference type="InterPro" id="IPR003018">
    <property type="entry name" value="GAF"/>
</dbReference>
<evidence type="ECO:0000256" key="2">
    <source>
        <dbReference type="ARBA" id="ARBA00022777"/>
    </source>
</evidence>
<dbReference type="InterPro" id="IPR005561">
    <property type="entry name" value="ANTAR"/>
</dbReference>
<accession>A0ABY2BMD4</accession>
<dbReference type="InterPro" id="IPR011006">
    <property type="entry name" value="CheY-like_superfamily"/>
</dbReference>
<dbReference type="Proteomes" id="UP000295818">
    <property type="component" value="Unassembled WGS sequence"/>
</dbReference>
<sequence>MRDDSSTAEAFARLAQELHGEHGVTETVEAVLQFALSAVGCGYAGLVLAGGSGILRTAAATDPLIELSDQLQLDTGVGPAYAMIADGAEFLLVPDSCQEIRWPAWSTGIAQLGLRSVLTVRLAVNGGTLGVLQLFDRRPHAFQPADEEVAYVLAQHASVAVASAQDQASLWQAADAHKLVGQAQGILMERLGIDGRQAFGVLRRYSQEHSVRLHEVALLLTETRRLPVDSLVTQ</sequence>
<evidence type="ECO:0000259" key="5">
    <source>
        <dbReference type="PROSITE" id="PS50921"/>
    </source>
</evidence>
<dbReference type="SMART" id="SM00065">
    <property type="entry name" value="GAF"/>
    <property type="match status" value="1"/>
</dbReference>
<proteinExistence type="predicted"/>
<dbReference type="SUPFAM" id="SSF55781">
    <property type="entry name" value="GAF domain-like"/>
    <property type="match status" value="1"/>
</dbReference>
<comment type="caution">
    <text evidence="6">The sequence shown here is derived from an EMBL/GenBank/DDBJ whole genome shotgun (WGS) entry which is preliminary data.</text>
</comment>
<dbReference type="InterPro" id="IPR029016">
    <property type="entry name" value="GAF-like_dom_sf"/>
</dbReference>
<keyword evidence="4" id="KW-0804">Transcription</keyword>
<keyword evidence="1" id="KW-0808">Transferase</keyword>
<dbReference type="Gene3D" id="1.10.10.10">
    <property type="entry name" value="Winged helix-like DNA-binding domain superfamily/Winged helix DNA-binding domain"/>
    <property type="match status" value="1"/>
</dbReference>
<evidence type="ECO:0000313" key="7">
    <source>
        <dbReference type="Proteomes" id="UP000295818"/>
    </source>
</evidence>
<name>A0ABY2BMD4_9ACTN</name>
<evidence type="ECO:0000313" key="6">
    <source>
        <dbReference type="EMBL" id="TCO24355.1"/>
    </source>
</evidence>
<keyword evidence="7" id="KW-1185">Reference proteome</keyword>
<dbReference type="Pfam" id="PF01590">
    <property type="entry name" value="GAF"/>
    <property type="match status" value="1"/>
</dbReference>
<dbReference type="InterPro" id="IPR036388">
    <property type="entry name" value="WH-like_DNA-bd_sf"/>
</dbReference>
<reference evidence="6 7" key="1">
    <citation type="journal article" date="2015" name="Stand. Genomic Sci.">
        <title>Genomic Encyclopedia of Bacterial and Archaeal Type Strains, Phase III: the genomes of soil and plant-associated and newly described type strains.</title>
        <authorList>
            <person name="Whitman W.B."/>
            <person name="Woyke T."/>
            <person name="Klenk H.P."/>
            <person name="Zhou Y."/>
            <person name="Lilburn T.G."/>
            <person name="Beck B.J."/>
            <person name="De Vos P."/>
            <person name="Vandamme P."/>
            <person name="Eisen J.A."/>
            <person name="Garrity G."/>
            <person name="Hugenholtz P."/>
            <person name="Kyrpides N.C."/>
        </authorList>
    </citation>
    <scope>NUCLEOTIDE SEQUENCE [LARGE SCALE GENOMIC DNA]</scope>
    <source>
        <strain evidence="6 7">VKM Ac-2538</strain>
    </source>
</reference>
<evidence type="ECO:0000256" key="4">
    <source>
        <dbReference type="ARBA" id="ARBA00023163"/>
    </source>
</evidence>
<keyword evidence="3" id="KW-0805">Transcription regulation</keyword>
<protein>
    <submittedName>
        <fullName evidence="6">GAF domain-containing protein</fullName>
    </submittedName>
</protein>
<dbReference type="Pfam" id="PF03861">
    <property type="entry name" value="ANTAR"/>
    <property type="match status" value="1"/>
</dbReference>